<proteinExistence type="inferred from homology"/>
<dbReference type="PANTHER" id="PTHR24300:SF177">
    <property type="entry name" value="CYTOCHROME P450 2J2"/>
    <property type="match status" value="1"/>
</dbReference>
<feature type="binding site" description="axial binding residue" evidence="10">
    <location>
        <position position="452"/>
    </location>
    <ligand>
        <name>heme</name>
        <dbReference type="ChEBI" id="CHEBI:30413"/>
    </ligand>
    <ligandPart>
        <name>Fe</name>
        <dbReference type="ChEBI" id="CHEBI:18248"/>
    </ligandPart>
</feature>
<organism evidence="13 14">
    <name type="scientific">Astyanax mexicanus</name>
    <name type="common">Blind cave fish</name>
    <name type="synonym">Astyanax fasciatus mexicanus</name>
    <dbReference type="NCBI Taxonomy" id="7994"/>
    <lineage>
        <taxon>Eukaryota</taxon>
        <taxon>Metazoa</taxon>
        <taxon>Chordata</taxon>
        <taxon>Craniata</taxon>
        <taxon>Vertebrata</taxon>
        <taxon>Euteleostomi</taxon>
        <taxon>Actinopterygii</taxon>
        <taxon>Neopterygii</taxon>
        <taxon>Teleostei</taxon>
        <taxon>Ostariophysi</taxon>
        <taxon>Characiformes</taxon>
        <taxon>Characoidei</taxon>
        <taxon>Acestrorhamphidae</taxon>
        <taxon>Acestrorhamphinae</taxon>
        <taxon>Astyanax</taxon>
    </lineage>
</organism>
<accession>A0A8B9L7E2</accession>
<reference evidence="13" key="1">
    <citation type="submission" date="2025-08" db="UniProtKB">
        <authorList>
            <consortium name="Ensembl"/>
        </authorList>
    </citation>
    <scope>IDENTIFICATION</scope>
</reference>
<dbReference type="InterPro" id="IPR036396">
    <property type="entry name" value="Cyt_P450_sf"/>
</dbReference>
<dbReference type="InterPro" id="IPR017972">
    <property type="entry name" value="Cyt_P450_CS"/>
</dbReference>
<evidence type="ECO:0000256" key="11">
    <source>
        <dbReference type="RuleBase" id="RU000461"/>
    </source>
</evidence>
<evidence type="ECO:0000256" key="3">
    <source>
        <dbReference type="ARBA" id="ARBA00010617"/>
    </source>
</evidence>
<protein>
    <submittedName>
        <fullName evidence="13">Uncharacterized protein</fullName>
    </submittedName>
</protein>
<dbReference type="PRINTS" id="PR00385">
    <property type="entry name" value="P450"/>
</dbReference>
<dbReference type="PRINTS" id="PR01686">
    <property type="entry name" value="EP450ICYP2D"/>
</dbReference>
<keyword evidence="4 10" id="KW-0349">Heme</keyword>
<evidence type="ECO:0000256" key="10">
    <source>
        <dbReference type="PIRSR" id="PIRSR602401-1"/>
    </source>
</evidence>
<evidence type="ECO:0000256" key="6">
    <source>
        <dbReference type="ARBA" id="ARBA00023002"/>
    </source>
</evidence>
<dbReference type="InterPro" id="IPR001128">
    <property type="entry name" value="Cyt_P450"/>
</dbReference>
<evidence type="ECO:0000256" key="8">
    <source>
        <dbReference type="ARBA" id="ARBA00023033"/>
    </source>
</evidence>
<keyword evidence="9 12" id="KW-0472">Membrane</keyword>
<dbReference type="GO" id="GO:0005737">
    <property type="term" value="C:cytoplasm"/>
    <property type="evidence" value="ECO:0007669"/>
    <property type="project" value="TreeGrafter"/>
</dbReference>
<dbReference type="InterPro" id="IPR008069">
    <property type="entry name" value="Cyt_P450_E_grp-I_CYP2D-like"/>
</dbReference>
<dbReference type="SUPFAM" id="SSF48264">
    <property type="entry name" value="Cytochrome P450"/>
    <property type="match status" value="1"/>
</dbReference>
<evidence type="ECO:0000256" key="1">
    <source>
        <dbReference type="ARBA" id="ARBA00001971"/>
    </source>
</evidence>
<dbReference type="Ensembl" id="ENSAMXT00005049902.1">
    <property type="protein sequence ID" value="ENSAMXP00005045927.1"/>
    <property type="gene ID" value="ENSAMXG00005021104.1"/>
</dbReference>
<dbReference type="GO" id="GO:0006082">
    <property type="term" value="P:organic acid metabolic process"/>
    <property type="evidence" value="ECO:0007669"/>
    <property type="project" value="TreeGrafter"/>
</dbReference>
<keyword evidence="6 11" id="KW-0560">Oxidoreductase</keyword>
<feature type="transmembrane region" description="Helical" evidence="12">
    <location>
        <begin position="15"/>
        <end position="34"/>
    </location>
</feature>
<evidence type="ECO:0000313" key="14">
    <source>
        <dbReference type="Proteomes" id="UP000694621"/>
    </source>
</evidence>
<evidence type="ECO:0000256" key="7">
    <source>
        <dbReference type="ARBA" id="ARBA00023004"/>
    </source>
</evidence>
<dbReference type="GO" id="GO:0016020">
    <property type="term" value="C:membrane"/>
    <property type="evidence" value="ECO:0007669"/>
    <property type="project" value="UniProtKB-SubCell"/>
</dbReference>
<evidence type="ECO:0000256" key="5">
    <source>
        <dbReference type="ARBA" id="ARBA00022723"/>
    </source>
</evidence>
<dbReference type="PANTHER" id="PTHR24300">
    <property type="entry name" value="CYTOCHROME P450 508A4-RELATED"/>
    <property type="match status" value="1"/>
</dbReference>
<evidence type="ECO:0000313" key="13">
    <source>
        <dbReference type="Ensembl" id="ENSAMXP00005045927.1"/>
    </source>
</evidence>
<dbReference type="InterPro" id="IPR002401">
    <property type="entry name" value="Cyt_P450_E_grp-I"/>
</dbReference>
<comment type="cofactor">
    <cofactor evidence="1 10">
        <name>heme</name>
        <dbReference type="ChEBI" id="CHEBI:30413"/>
    </cofactor>
</comment>
<dbReference type="Proteomes" id="UP000694621">
    <property type="component" value="Unplaced"/>
</dbReference>
<dbReference type="Gene3D" id="1.10.630.10">
    <property type="entry name" value="Cytochrome P450"/>
    <property type="match status" value="1"/>
</dbReference>
<dbReference type="PRINTS" id="PR00463">
    <property type="entry name" value="EP450I"/>
</dbReference>
<keyword evidence="7 10" id="KW-0408">Iron</keyword>
<dbReference type="GO" id="GO:0020037">
    <property type="term" value="F:heme binding"/>
    <property type="evidence" value="ECO:0007669"/>
    <property type="project" value="InterPro"/>
</dbReference>
<keyword evidence="12" id="KW-1133">Transmembrane helix</keyword>
<evidence type="ECO:0000256" key="9">
    <source>
        <dbReference type="ARBA" id="ARBA00023136"/>
    </source>
</evidence>
<evidence type="ECO:0000256" key="4">
    <source>
        <dbReference type="ARBA" id="ARBA00022617"/>
    </source>
</evidence>
<dbReference type="GO" id="GO:0016712">
    <property type="term" value="F:oxidoreductase activity, acting on paired donors, with incorporation or reduction of molecular oxygen, reduced flavin or flavoprotein as one donor, and incorporation of one atom of oxygen"/>
    <property type="evidence" value="ECO:0007669"/>
    <property type="project" value="InterPro"/>
</dbReference>
<dbReference type="InterPro" id="IPR050182">
    <property type="entry name" value="Cytochrome_P450_fam2"/>
</dbReference>
<dbReference type="PROSITE" id="PS00086">
    <property type="entry name" value="CYTOCHROME_P450"/>
    <property type="match status" value="1"/>
</dbReference>
<keyword evidence="5 10" id="KW-0479">Metal-binding</keyword>
<comment type="subcellular location">
    <subcellularLocation>
        <location evidence="2">Membrane</location>
    </subcellularLocation>
</comment>
<keyword evidence="8 11" id="KW-0503">Monooxygenase</keyword>
<sequence length="510" mass="58319">MALGWSVLVSVWTGMNFQALLMFVLVFLVLLDYVKNRRPKTFPPAPPGLPFLGNLFTINFKKAHIDLTQLSVHYGNVYSLRTAQSWVVILNGYETIKEALIVQGENLADRPDSVIRTEVCQNLGKRLWLIRANGYSWKQQRRFALSTLKYFGVGKKSLEGAILDEFTYLARDLSDKNGKAFDPHLITNYAISNIICSLVFGHRFKYADQRFRKMMQLFREALELEASIWAELYNSFPVVMGLLPGPHQEVLKNWEVVKAFVRTEIEQHKKDRDPNENRDYIDCYLTEMEKNKADVAAGFHEENLVMCAVDLFVAGSETTSTTLRWGFLYMAKYPEVQEKVQEEIDRVIGQSRQPSLADRADMPYTDAVLHEVQRIGNIVPLSLHRTAAKDIQIGKHIIPKGTEIIPNLTSVMFDKSEWETPDTFNPQHFLDKEGKFVKRTAFIPFGAGKRVCLGENLAKMELFLFFTSLLQRFSFSFPAGVMPSMEYSLGVTLNPAPYEICAVPRQPEHH</sequence>
<name>A0A8B9L7E2_ASTMX</name>
<dbReference type="AlphaFoldDB" id="A0A8B9L7E2"/>
<evidence type="ECO:0000256" key="12">
    <source>
        <dbReference type="SAM" id="Phobius"/>
    </source>
</evidence>
<dbReference type="GO" id="GO:0005506">
    <property type="term" value="F:iron ion binding"/>
    <property type="evidence" value="ECO:0007669"/>
    <property type="project" value="InterPro"/>
</dbReference>
<dbReference type="GO" id="GO:0006805">
    <property type="term" value="P:xenobiotic metabolic process"/>
    <property type="evidence" value="ECO:0007669"/>
    <property type="project" value="TreeGrafter"/>
</dbReference>
<dbReference type="CDD" id="cd11026">
    <property type="entry name" value="CYP2"/>
    <property type="match status" value="1"/>
</dbReference>
<evidence type="ECO:0000256" key="2">
    <source>
        <dbReference type="ARBA" id="ARBA00004370"/>
    </source>
</evidence>
<dbReference type="FunFam" id="1.10.630.10:FF:000004">
    <property type="entry name" value="cytochrome P450 2D15 isoform X1"/>
    <property type="match status" value="1"/>
</dbReference>
<dbReference type="Pfam" id="PF00067">
    <property type="entry name" value="p450"/>
    <property type="match status" value="1"/>
</dbReference>
<comment type="similarity">
    <text evidence="3 11">Belongs to the cytochrome P450 family.</text>
</comment>
<keyword evidence="12" id="KW-0812">Transmembrane</keyword>